<dbReference type="Pfam" id="PF00535">
    <property type="entry name" value="Glycos_transf_2"/>
    <property type="match status" value="1"/>
</dbReference>
<name>A0ABY6NY40_9NOCA</name>
<dbReference type="Gene3D" id="3.90.550.10">
    <property type="entry name" value="Spore Coat Polysaccharide Biosynthesis Protein SpsA, Chain A"/>
    <property type="match status" value="1"/>
</dbReference>
<dbReference type="InterPro" id="IPR023981">
    <property type="entry name" value="MftF"/>
</dbReference>
<dbReference type="RefSeq" id="WP_265382417.1">
    <property type="nucleotide sequence ID" value="NZ_CP110615.1"/>
</dbReference>
<evidence type="ECO:0000259" key="1">
    <source>
        <dbReference type="Pfam" id="PF00535"/>
    </source>
</evidence>
<organism evidence="2 3">
    <name type="scientific">Rhodococcus antarcticus</name>
    <dbReference type="NCBI Taxonomy" id="2987751"/>
    <lineage>
        <taxon>Bacteria</taxon>
        <taxon>Bacillati</taxon>
        <taxon>Actinomycetota</taxon>
        <taxon>Actinomycetes</taxon>
        <taxon>Mycobacteriales</taxon>
        <taxon>Nocardiaceae</taxon>
        <taxon>Rhodococcus</taxon>
    </lineage>
</organism>
<dbReference type="NCBIfam" id="TIGR03965">
    <property type="entry name" value="mycofact_glyco"/>
    <property type="match status" value="1"/>
</dbReference>
<keyword evidence="3" id="KW-1185">Reference proteome</keyword>
<accession>A0ABY6NY40</accession>
<dbReference type="EMBL" id="CP110615">
    <property type="protein sequence ID" value="UZJ24310.1"/>
    <property type="molecule type" value="Genomic_DNA"/>
</dbReference>
<gene>
    <name evidence="2" type="primary">mftF</name>
    <name evidence="2" type="ORF">RHODO2019_14280</name>
</gene>
<dbReference type="InterPro" id="IPR029044">
    <property type="entry name" value="Nucleotide-diphossugar_trans"/>
</dbReference>
<proteinExistence type="predicted"/>
<evidence type="ECO:0000313" key="3">
    <source>
        <dbReference type="Proteomes" id="UP001164965"/>
    </source>
</evidence>
<reference evidence="2" key="1">
    <citation type="submission" date="2022-10" db="EMBL/GenBank/DDBJ databases">
        <title>Rhodococcus sp.75.</title>
        <authorList>
            <person name="Sun M."/>
        </authorList>
    </citation>
    <scope>NUCLEOTIDE SEQUENCE</scope>
    <source>
        <strain evidence="2">75</strain>
    </source>
</reference>
<protein>
    <submittedName>
        <fullName evidence="2">Mycofactocin biosynthesis glycosyltransferase MftF</fullName>
    </submittedName>
</protein>
<dbReference type="Proteomes" id="UP001164965">
    <property type="component" value="Chromosome"/>
</dbReference>
<sequence length="464" mass="49024">MTARLPVGFAVEIDRTTRRLDRGAVLLGGSPPRLLRLAPVARELLAGPRLRVADRRTAGLARTLLDAGVAHPRPATGPTAAEVTVVVPVRDNPTGLAALLAGVHGVGAVVVVDDGSRTPVRVPDGVRVLRHARSRGPAAARNTGLAEASTPYVAFLDSDVVPAPGWLQPLLAHLGDPAVALVAPRIVAGAEVGRGSVGRYEAVRSSLDLGRREAPVVPRSRVAYVPSAALLVRRAALAALPSWPGFDESMPVAEDVDLCWRLHAEGWRLRYEPTSTVGHAHRTDVRSWLGRKAFYGTGAAALAWRHPGLVPPVALAPWTALACGLALTATRPGLVGAAVVSATATVRLSRALPQLEHPVRTAVGLAPQGLLGAGWQLASAAWRHWWPLSAALAVLSPRSRRTILALGVVEGLADWFVHARGQAGLDPVRHTLLKRADDLAYGTGLWVGAWRHRSTAALRPHLRG</sequence>
<evidence type="ECO:0000313" key="2">
    <source>
        <dbReference type="EMBL" id="UZJ24310.1"/>
    </source>
</evidence>
<feature type="domain" description="Glycosyltransferase 2-like" evidence="1">
    <location>
        <begin position="86"/>
        <end position="219"/>
    </location>
</feature>
<dbReference type="SUPFAM" id="SSF53448">
    <property type="entry name" value="Nucleotide-diphospho-sugar transferases"/>
    <property type="match status" value="1"/>
</dbReference>
<dbReference type="PANTHER" id="PTHR43646">
    <property type="entry name" value="GLYCOSYLTRANSFERASE"/>
    <property type="match status" value="1"/>
</dbReference>
<dbReference type="PANTHER" id="PTHR43646:SF6">
    <property type="entry name" value="PRE-MYCOFACTOCIN GLYCOSYLTRANSFERASE"/>
    <property type="match status" value="1"/>
</dbReference>
<dbReference type="InterPro" id="IPR001173">
    <property type="entry name" value="Glyco_trans_2-like"/>
</dbReference>